<dbReference type="STRING" id="1555112.LIP_2552"/>
<evidence type="ECO:0000256" key="2">
    <source>
        <dbReference type="SAM" id="SignalP"/>
    </source>
</evidence>
<feature type="signal peptide" evidence="2">
    <location>
        <begin position="1"/>
        <end position="28"/>
    </location>
</feature>
<gene>
    <name evidence="4" type="ORF">LIP_2552</name>
</gene>
<sequence length="234" mass="24819">MKNKRIGWGLWTVLAALVLLVGAQGAAAQGWSWDGSWSGGWNAWQPATGSSPSYVSPSSGWSSWRGGSSSGTWWWSGWKPASSVPVEATSPSQPPAPAPEPPQSGGDTAQAERYLVNATNAERAAAGRAALSVNGTLTGIARTKARDMAVNGYFDHISPTYGSPRDMMLAAGLNPKWWGENIGRGSSVEQIHQAFMESPGHRANILSAGYTEMGAGVVRQGGRVYVAEEFIQQR</sequence>
<keyword evidence="5" id="KW-1185">Reference proteome</keyword>
<dbReference type="AlphaFoldDB" id="A0A0K2SN01"/>
<evidence type="ECO:0000259" key="3">
    <source>
        <dbReference type="Pfam" id="PF00188"/>
    </source>
</evidence>
<protein>
    <recommendedName>
        <fullName evidence="3">SCP domain-containing protein</fullName>
    </recommendedName>
</protein>
<dbReference type="PANTHER" id="PTHR31157:SF1">
    <property type="entry name" value="SCP DOMAIN-CONTAINING PROTEIN"/>
    <property type="match status" value="1"/>
</dbReference>
<accession>A0A0K2SN01</accession>
<dbReference type="KEGG" id="lpil:LIP_2552"/>
<reference evidence="5" key="1">
    <citation type="submission" date="2015-07" db="EMBL/GenBank/DDBJ databases">
        <title>Complete genome sequence and phylogenetic analysis of Limnochorda pilosa.</title>
        <authorList>
            <person name="Watanabe M."/>
            <person name="Kojima H."/>
            <person name="Fukui M."/>
        </authorList>
    </citation>
    <scope>NUCLEOTIDE SEQUENCE [LARGE SCALE GENOMIC DNA]</scope>
    <source>
        <strain evidence="5">HC45</strain>
    </source>
</reference>
<dbReference type="CDD" id="cd05379">
    <property type="entry name" value="CAP_bacterial"/>
    <property type="match status" value="1"/>
</dbReference>
<feature type="compositionally biased region" description="Pro residues" evidence="1">
    <location>
        <begin position="92"/>
        <end position="102"/>
    </location>
</feature>
<evidence type="ECO:0000256" key="1">
    <source>
        <dbReference type="SAM" id="MobiDB-lite"/>
    </source>
</evidence>
<organism evidence="4 5">
    <name type="scientific">Limnochorda pilosa</name>
    <dbReference type="NCBI Taxonomy" id="1555112"/>
    <lineage>
        <taxon>Bacteria</taxon>
        <taxon>Bacillati</taxon>
        <taxon>Bacillota</taxon>
        <taxon>Limnochordia</taxon>
        <taxon>Limnochordales</taxon>
        <taxon>Limnochordaceae</taxon>
        <taxon>Limnochorda</taxon>
    </lineage>
</organism>
<dbReference type="InterPro" id="IPR014044">
    <property type="entry name" value="CAP_dom"/>
</dbReference>
<feature type="chain" id="PRO_5005487080" description="SCP domain-containing protein" evidence="2">
    <location>
        <begin position="29"/>
        <end position="234"/>
    </location>
</feature>
<dbReference type="EMBL" id="AP014924">
    <property type="protein sequence ID" value="BAS28382.1"/>
    <property type="molecule type" value="Genomic_DNA"/>
</dbReference>
<dbReference type="SUPFAM" id="SSF55797">
    <property type="entry name" value="PR-1-like"/>
    <property type="match status" value="1"/>
</dbReference>
<dbReference type="Proteomes" id="UP000065807">
    <property type="component" value="Chromosome"/>
</dbReference>
<proteinExistence type="predicted"/>
<evidence type="ECO:0000313" key="5">
    <source>
        <dbReference type="Proteomes" id="UP000065807"/>
    </source>
</evidence>
<dbReference type="InterPro" id="IPR035940">
    <property type="entry name" value="CAP_sf"/>
</dbReference>
<feature type="domain" description="SCP" evidence="3">
    <location>
        <begin position="116"/>
        <end position="225"/>
    </location>
</feature>
<feature type="region of interest" description="Disordered" evidence="1">
    <location>
        <begin position="84"/>
        <end position="108"/>
    </location>
</feature>
<name>A0A0K2SN01_LIMPI</name>
<keyword evidence="2" id="KW-0732">Signal</keyword>
<dbReference type="Pfam" id="PF00188">
    <property type="entry name" value="CAP"/>
    <property type="match status" value="1"/>
</dbReference>
<evidence type="ECO:0000313" key="4">
    <source>
        <dbReference type="EMBL" id="BAS28382.1"/>
    </source>
</evidence>
<dbReference type="PANTHER" id="PTHR31157">
    <property type="entry name" value="SCP DOMAIN-CONTAINING PROTEIN"/>
    <property type="match status" value="1"/>
</dbReference>
<reference evidence="5" key="2">
    <citation type="journal article" date="2016" name="Int. J. Syst. Evol. Microbiol.">
        <title>Complete genome sequence and cell structure of Limnochorda pilosa, a Gram-negative spore-former within the phylum Firmicutes.</title>
        <authorList>
            <person name="Watanabe M."/>
            <person name="Kojima H."/>
            <person name="Fukui M."/>
        </authorList>
    </citation>
    <scope>NUCLEOTIDE SEQUENCE [LARGE SCALE GENOMIC DNA]</scope>
    <source>
        <strain evidence="5">HC45</strain>
    </source>
</reference>
<dbReference type="Gene3D" id="3.40.33.10">
    <property type="entry name" value="CAP"/>
    <property type="match status" value="1"/>
</dbReference>